<protein>
    <submittedName>
        <fullName evidence="3">Pyridoxamine 5'-phosphate oxidase-domain-containing protein</fullName>
    </submittedName>
</protein>
<dbReference type="InParanoid" id="A0A136JB15"/>
<evidence type="ECO:0000313" key="3">
    <source>
        <dbReference type="EMBL" id="KXJ94379.1"/>
    </source>
</evidence>
<dbReference type="SUPFAM" id="SSF50475">
    <property type="entry name" value="FMN-binding split barrel"/>
    <property type="match status" value="1"/>
</dbReference>
<proteinExistence type="predicted"/>
<keyword evidence="4" id="KW-1185">Reference proteome</keyword>
<evidence type="ECO:0000259" key="2">
    <source>
        <dbReference type="Pfam" id="PF13883"/>
    </source>
</evidence>
<name>A0A136JB15_9PEZI</name>
<keyword evidence="1" id="KW-0732">Signal</keyword>
<feature type="domain" description="CREG-like beta-barrel" evidence="2">
    <location>
        <begin position="45"/>
        <end position="260"/>
    </location>
</feature>
<dbReference type="EMBL" id="KQ964247">
    <property type="protein sequence ID" value="KXJ94379.1"/>
    <property type="molecule type" value="Genomic_DNA"/>
</dbReference>
<dbReference type="InterPro" id="IPR012349">
    <property type="entry name" value="Split_barrel_FMN-bd"/>
</dbReference>
<dbReference type="Pfam" id="PF13883">
    <property type="entry name" value="CREG_beta-barrel"/>
    <property type="match status" value="1"/>
</dbReference>
<evidence type="ECO:0000256" key="1">
    <source>
        <dbReference type="SAM" id="SignalP"/>
    </source>
</evidence>
<reference evidence="4" key="1">
    <citation type="submission" date="2016-02" db="EMBL/GenBank/DDBJ databases">
        <title>Draft genome sequence of Microdochium bolleyi, a fungal endophyte of beachgrass.</title>
        <authorList>
            <consortium name="DOE Joint Genome Institute"/>
            <person name="David A.S."/>
            <person name="May G."/>
            <person name="Haridas S."/>
            <person name="Lim J."/>
            <person name="Wang M."/>
            <person name="Labutti K."/>
            <person name="Lipzen A."/>
            <person name="Barry K."/>
            <person name="Grigoriev I.V."/>
        </authorList>
    </citation>
    <scope>NUCLEOTIDE SEQUENCE [LARGE SCALE GENOMIC DNA]</scope>
    <source>
        <strain evidence="4">J235TASD1</strain>
    </source>
</reference>
<gene>
    <name evidence="3" type="ORF">Micbo1qcDRAFT_159522</name>
</gene>
<accession>A0A136JB15</accession>
<feature type="signal peptide" evidence="1">
    <location>
        <begin position="1"/>
        <end position="19"/>
    </location>
</feature>
<feature type="chain" id="PRO_5007293637" evidence="1">
    <location>
        <begin position="20"/>
        <end position="287"/>
    </location>
</feature>
<organism evidence="3 4">
    <name type="scientific">Microdochium bolleyi</name>
    <dbReference type="NCBI Taxonomy" id="196109"/>
    <lineage>
        <taxon>Eukaryota</taxon>
        <taxon>Fungi</taxon>
        <taxon>Dikarya</taxon>
        <taxon>Ascomycota</taxon>
        <taxon>Pezizomycotina</taxon>
        <taxon>Sordariomycetes</taxon>
        <taxon>Xylariomycetidae</taxon>
        <taxon>Xylariales</taxon>
        <taxon>Microdochiaceae</taxon>
        <taxon>Microdochium</taxon>
    </lineage>
</organism>
<sequence>MKFTKALFLAPVLSGCSIADSVLEPRGHIASNPDDPSQSVLGRIPTAYESAVLGRRILALSPLGTLATVFPSSSSSSSDGHYSAEERRPAGLGGVPLGLMDYVADCENGGNPTILAINIATSFRNVRAGSNISLAQAWAPRYAPDKRIKSTRPSFWDWLSGVFGSGSDDVDAGNGGGDSVPYSAANLPRYSLVGYLEKIEATELAGISSCFVKQHPDAKYWLPGNSIHESEFVRLVVTQVYWIGGFGDRAYIGWIDPADWKNITRKEWEAVRLPGEKKGWDEWRVEI</sequence>
<dbReference type="AlphaFoldDB" id="A0A136JB15"/>
<evidence type="ECO:0000313" key="4">
    <source>
        <dbReference type="Proteomes" id="UP000070501"/>
    </source>
</evidence>
<dbReference type="PANTHER" id="PTHR37273">
    <property type="entry name" value="CHROMOSOME 8, WHOLE GENOME SHOTGUN SEQUENCE"/>
    <property type="match status" value="1"/>
</dbReference>
<dbReference type="OrthoDB" id="2138282at2759"/>
<dbReference type="Proteomes" id="UP000070501">
    <property type="component" value="Unassembled WGS sequence"/>
</dbReference>
<dbReference type="STRING" id="196109.A0A136JB15"/>
<dbReference type="PROSITE" id="PS51257">
    <property type="entry name" value="PROKAR_LIPOPROTEIN"/>
    <property type="match status" value="1"/>
</dbReference>
<dbReference type="InterPro" id="IPR055343">
    <property type="entry name" value="CREG_beta-barrel"/>
</dbReference>
<dbReference type="PANTHER" id="PTHR37273:SF1">
    <property type="entry name" value="ADL397C-AP"/>
    <property type="match status" value="1"/>
</dbReference>
<dbReference type="Gene3D" id="2.30.110.10">
    <property type="entry name" value="Electron Transport, Fmn-binding Protein, Chain A"/>
    <property type="match status" value="1"/>
</dbReference>